<gene>
    <name evidence="1" type="ORF">SAMN04487967_0922</name>
</gene>
<organism evidence="1 2">
    <name type="scientific">Natronorubrum sediminis</name>
    <dbReference type="NCBI Taxonomy" id="640943"/>
    <lineage>
        <taxon>Archaea</taxon>
        <taxon>Methanobacteriati</taxon>
        <taxon>Methanobacteriota</taxon>
        <taxon>Stenosarchaea group</taxon>
        <taxon>Halobacteria</taxon>
        <taxon>Halobacteriales</taxon>
        <taxon>Natrialbaceae</taxon>
        <taxon>Natronorubrum</taxon>
    </lineage>
</organism>
<evidence type="ECO:0000313" key="1">
    <source>
        <dbReference type="EMBL" id="SEH12698.1"/>
    </source>
</evidence>
<name>A0A1H6FRB4_9EURY</name>
<reference evidence="2" key="1">
    <citation type="submission" date="2016-10" db="EMBL/GenBank/DDBJ databases">
        <authorList>
            <person name="Varghese N."/>
            <person name="Submissions S."/>
        </authorList>
    </citation>
    <scope>NUCLEOTIDE SEQUENCE [LARGE SCALE GENOMIC DNA]</scope>
    <source>
        <strain evidence="2">CGMCC 1.8981</strain>
    </source>
</reference>
<dbReference type="OrthoDB" id="245896at2157"/>
<evidence type="ECO:0008006" key="3">
    <source>
        <dbReference type="Google" id="ProtNLM"/>
    </source>
</evidence>
<protein>
    <recommendedName>
        <fullName evidence="3">Small CPxCG-related zinc finger protein</fullName>
    </recommendedName>
</protein>
<evidence type="ECO:0000313" key="2">
    <source>
        <dbReference type="Proteomes" id="UP000199112"/>
    </source>
</evidence>
<dbReference type="NCBIfam" id="NF041921">
    <property type="entry name" value="HVO_A0556"/>
    <property type="match status" value="1"/>
</dbReference>
<accession>A0A1H6FRB4</accession>
<dbReference type="EMBL" id="FNWL01000001">
    <property type="protein sequence ID" value="SEH12698.1"/>
    <property type="molecule type" value="Genomic_DNA"/>
</dbReference>
<sequence length="57" mass="6141">MAKSQSSPAKGDESGLLAHLDGRACPYCESGTLEEGVYKDNRAVICTDCETPHAQLW</sequence>
<keyword evidence="2" id="KW-1185">Reference proteome</keyword>
<dbReference type="InterPro" id="IPR049681">
    <property type="entry name" value="HVO_A0556-like"/>
</dbReference>
<dbReference type="RefSeq" id="WP_175459678.1">
    <property type="nucleotide sequence ID" value="NZ_FNWL01000001.1"/>
</dbReference>
<dbReference type="AlphaFoldDB" id="A0A1H6FRB4"/>
<dbReference type="Proteomes" id="UP000199112">
    <property type="component" value="Unassembled WGS sequence"/>
</dbReference>
<proteinExistence type="predicted"/>